<comment type="similarity">
    <text evidence="1">Belongs to the ABC transporter superfamily.</text>
</comment>
<dbReference type="GO" id="GO:0016887">
    <property type="term" value="F:ATP hydrolysis activity"/>
    <property type="evidence" value="ECO:0007669"/>
    <property type="project" value="InterPro"/>
</dbReference>
<evidence type="ECO:0000256" key="3">
    <source>
        <dbReference type="ARBA" id="ARBA00022741"/>
    </source>
</evidence>
<dbReference type="SUPFAM" id="SSF52540">
    <property type="entry name" value="P-loop containing nucleoside triphosphate hydrolases"/>
    <property type="match status" value="1"/>
</dbReference>
<dbReference type="InterPro" id="IPR027417">
    <property type="entry name" value="P-loop_NTPase"/>
</dbReference>
<proteinExistence type="inferred from homology"/>
<dbReference type="InterPro" id="IPR003439">
    <property type="entry name" value="ABC_transporter-like_ATP-bd"/>
</dbReference>
<dbReference type="OrthoDB" id="5116176at2"/>
<dbReference type="PANTHER" id="PTHR43335:SF4">
    <property type="entry name" value="ABC TRANSPORTER, ATP-BINDING PROTEIN"/>
    <property type="match status" value="1"/>
</dbReference>
<evidence type="ECO:0000259" key="5">
    <source>
        <dbReference type="PROSITE" id="PS50893"/>
    </source>
</evidence>
<dbReference type="PROSITE" id="PS50893">
    <property type="entry name" value="ABC_TRANSPORTER_2"/>
    <property type="match status" value="1"/>
</dbReference>
<evidence type="ECO:0000256" key="4">
    <source>
        <dbReference type="ARBA" id="ARBA00022840"/>
    </source>
</evidence>
<dbReference type="Pfam" id="PF00005">
    <property type="entry name" value="ABC_tran"/>
    <property type="match status" value="1"/>
</dbReference>
<dbReference type="InterPro" id="IPR003593">
    <property type="entry name" value="AAA+_ATPase"/>
</dbReference>
<evidence type="ECO:0000313" key="7">
    <source>
        <dbReference type="Proteomes" id="UP000219072"/>
    </source>
</evidence>
<evidence type="ECO:0000256" key="2">
    <source>
        <dbReference type="ARBA" id="ARBA00022448"/>
    </source>
</evidence>
<feature type="domain" description="ABC transporter" evidence="5">
    <location>
        <begin position="2"/>
        <end position="227"/>
    </location>
</feature>
<dbReference type="PANTHER" id="PTHR43335">
    <property type="entry name" value="ABC TRANSPORTER, ATP-BINDING PROTEIN"/>
    <property type="match status" value="1"/>
</dbReference>
<accession>A0A286E0Q9</accession>
<name>A0A286E0Q9_9ACTN</name>
<dbReference type="Proteomes" id="UP000219072">
    <property type="component" value="Unassembled WGS sequence"/>
</dbReference>
<evidence type="ECO:0000256" key="1">
    <source>
        <dbReference type="ARBA" id="ARBA00005417"/>
    </source>
</evidence>
<dbReference type="SMART" id="SM00382">
    <property type="entry name" value="AAA"/>
    <property type="match status" value="1"/>
</dbReference>
<keyword evidence="3" id="KW-0547">Nucleotide-binding</keyword>
<dbReference type="GO" id="GO:0005524">
    <property type="term" value="F:ATP binding"/>
    <property type="evidence" value="ECO:0007669"/>
    <property type="project" value="UniProtKB-KW"/>
</dbReference>
<gene>
    <name evidence="6" type="ORF">SAMN06297387_11731</name>
</gene>
<dbReference type="RefSeq" id="WP_097232900.1">
    <property type="nucleotide sequence ID" value="NZ_OCNE01000017.1"/>
</dbReference>
<keyword evidence="7" id="KW-1185">Reference proteome</keyword>
<keyword evidence="2" id="KW-0813">Transport</keyword>
<sequence>MITLDGLSKRYGETAVVSALSCAIAPGRVTGFLGPNGAGKSTTMRLIVGLDTPSAGSALIGGQPYARLRHPLREVGALLDARAGHPGRSARAHLRGLARSNGIPTGRVDLVLEAVGLSEVADRRVGTYSLGMGQRLGIAAALLGDPEVLLFDEPVNGLDPDGVAWVRRLTRSLAAEGRTVLVSSHLLSEMQETADHLLVIGRGRLLADAPVDEVIAASSGNAVLVRSPERDALGTVLADAGLTVRQASGADGLLVGGAACDTVGALAFRHGLPLRELSPRRASLEEAFLELTSGSAQFTTSETTDRTTPIPRER</sequence>
<dbReference type="AlphaFoldDB" id="A0A286E0Q9"/>
<dbReference type="Gene3D" id="3.40.50.300">
    <property type="entry name" value="P-loop containing nucleotide triphosphate hydrolases"/>
    <property type="match status" value="1"/>
</dbReference>
<protein>
    <submittedName>
        <fullName evidence="6">ABC-2 type transport system ATP-binding protein</fullName>
    </submittedName>
</protein>
<evidence type="ECO:0000313" key="6">
    <source>
        <dbReference type="EMBL" id="SOD64465.1"/>
    </source>
</evidence>
<reference evidence="6 7" key="1">
    <citation type="submission" date="2017-09" db="EMBL/GenBank/DDBJ databases">
        <authorList>
            <person name="Ehlers B."/>
            <person name="Leendertz F.H."/>
        </authorList>
    </citation>
    <scope>NUCLEOTIDE SEQUENCE [LARGE SCALE GENOMIC DNA]</scope>
    <source>
        <strain evidence="6 7">CGMCC 4.7095</strain>
    </source>
</reference>
<organism evidence="6 7">
    <name type="scientific">Streptomyces zhaozhouensis</name>
    <dbReference type="NCBI Taxonomy" id="1300267"/>
    <lineage>
        <taxon>Bacteria</taxon>
        <taxon>Bacillati</taxon>
        <taxon>Actinomycetota</taxon>
        <taxon>Actinomycetes</taxon>
        <taxon>Kitasatosporales</taxon>
        <taxon>Streptomycetaceae</taxon>
        <taxon>Streptomyces</taxon>
    </lineage>
</organism>
<dbReference type="EMBL" id="OCNE01000017">
    <property type="protein sequence ID" value="SOD64465.1"/>
    <property type="molecule type" value="Genomic_DNA"/>
</dbReference>
<keyword evidence="4 6" id="KW-0067">ATP-binding</keyword>